<feature type="transmembrane region" description="Helical" evidence="2">
    <location>
        <begin position="110"/>
        <end position="130"/>
    </location>
</feature>
<protein>
    <submittedName>
        <fullName evidence="3">Streptophobe family protein</fullName>
    </submittedName>
</protein>
<dbReference type="NCBIfam" id="NF038391">
    <property type="entry name" value="streptophobe"/>
    <property type="match status" value="1"/>
</dbReference>
<dbReference type="EMBL" id="BAAANT010000021">
    <property type="protein sequence ID" value="GAA2147344.1"/>
    <property type="molecule type" value="Genomic_DNA"/>
</dbReference>
<feature type="transmembrane region" description="Helical" evidence="2">
    <location>
        <begin position="201"/>
        <end position="219"/>
    </location>
</feature>
<evidence type="ECO:0000256" key="1">
    <source>
        <dbReference type="SAM" id="MobiDB-lite"/>
    </source>
</evidence>
<feature type="compositionally biased region" description="Low complexity" evidence="1">
    <location>
        <begin position="21"/>
        <end position="30"/>
    </location>
</feature>
<sequence length="447" mass="44600">MHQSADPGTPGPGTPRPGTPRPGASAAPHPAAASRAARGLRVWGEALAAVLLALLAMTAVAALGLWSAHARELPGGAFPSVLAATVLTAVGVPVELTGSAAFVAQAHGGITVLPLSVTLVGALVLGAVFLRPLRLHAVVPPGELAGRAARTALLWAGLVLLLRLPAQHTFTLSTGDQLLDELGGAFGGAPTVGFRTEPLSALAHGLLWVLVVLALTLLASRRAPLPTALLRYQAAVRPAGHAVLVLLLGYVLLGLVAGLASAATDGHARDTFSVLLLGLPNLAWLALGLGLGGSWHGHVSGALGLPMPEALAAVLKTSASRDVTLDVSALAQQDGRAWLLPVLAAVLLLVTGFAAARRSPPGLRVWQHAVHLAVALAAAALLIGLLTRITASYGLSLLGLGGSGGISLQPDLLVSVPLAALWGAVAGAVGGALAARVGPDRGSGSAG</sequence>
<proteinExistence type="predicted"/>
<feature type="compositionally biased region" description="Pro residues" evidence="1">
    <location>
        <begin position="9"/>
        <end position="20"/>
    </location>
</feature>
<name>A0ABN2ZU59_9ACTN</name>
<feature type="transmembrane region" description="Helical" evidence="2">
    <location>
        <begin position="239"/>
        <end position="260"/>
    </location>
</feature>
<feature type="transmembrane region" description="Helical" evidence="2">
    <location>
        <begin position="338"/>
        <end position="356"/>
    </location>
</feature>
<evidence type="ECO:0000313" key="3">
    <source>
        <dbReference type="EMBL" id="GAA2147344.1"/>
    </source>
</evidence>
<keyword evidence="2" id="KW-1133">Transmembrane helix</keyword>
<feature type="transmembrane region" description="Helical" evidence="2">
    <location>
        <begin position="46"/>
        <end position="68"/>
    </location>
</feature>
<dbReference type="RefSeq" id="WP_344466561.1">
    <property type="nucleotide sequence ID" value="NZ_BAAANT010000021.1"/>
</dbReference>
<feature type="transmembrane region" description="Helical" evidence="2">
    <location>
        <begin position="272"/>
        <end position="295"/>
    </location>
</feature>
<evidence type="ECO:0000313" key="4">
    <source>
        <dbReference type="Proteomes" id="UP001422759"/>
    </source>
</evidence>
<feature type="transmembrane region" description="Helical" evidence="2">
    <location>
        <begin position="413"/>
        <end position="435"/>
    </location>
</feature>
<keyword evidence="2" id="KW-0812">Transmembrane</keyword>
<evidence type="ECO:0000256" key="2">
    <source>
        <dbReference type="SAM" id="Phobius"/>
    </source>
</evidence>
<feature type="transmembrane region" description="Helical" evidence="2">
    <location>
        <begin position="368"/>
        <end position="393"/>
    </location>
</feature>
<comment type="caution">
    <text evidence="3">The sequence shown here is derived from an EMBL/GenBank/DDBJ whole genome shotgun (WGS) entry which is preliminary data.</text>
</comment>
<gene>
    <name evidence="3" type="ORF">GCM10009760_38160</name>
</gene>
<feature type="region of interest" description="Disordered" evidence="1">
    <location>
        <begin position="1"/>
        <end position="30"/>
    </location>
</feature>
<dbReference type="Proteomes" id="UP001422759">
    <property type="component" value="Unassembled WGS sequence"/>
</dbReference>
<keyword evidence="4" id="KW-1185">Reference proteome</keyword>
<accession>A0ABN2ZU59</accession>
<reference evidence="3 4" key="1">
    <citation type="journal article" date="2019" name="Int. J. Syst. Evol. Microbiol.">
        <title>The Global Catalogue of Microorganisms (GCM) 10K type strain sequencing project: providing services to taxonomists for standard genome sequencing and annotation.</title>
        <authorList>
            <consortium name="The Broad Institute Genomics Platform"/>
            <consortium name="The Broad Institute Genome Sequencing Center for Infectious Disease"/>
            <person name="Wu L."/>
            <person name="Ma J."/>
        </authorList>
    </citation>
    <scope>NUCLEOTIDE SEQUENCE [LARGE SCALE GENOMIC DNA]</scope>
    <source>
        <strain evidence="3 4">JCM 14560</strain>
    </source>
</reference>
<keyword evidence="2" id="KW-0472">Membrane</keyword>
<feature type="transmembrane region" description="Helical" evidence="2">
    <location>
        <begin position="80"/>
        <end position="104"/>
    </location>
</feature>
<dbReference type="InterPro" id="IPR047724">
    <property type="entry name" value="Streptophobe"/>
</dbReference>
<organism evidence="3 4">
    <name type="scientific">Kitasatospora kazusensis</name>
    <dbReference type="NCBI Taxonomy" id="407974"/>
    <lineage>
        <taxon>Bacteria</taxon>
        <taxon>Bacillati</taxon>
        <taxon>Actinomycetota</taxon>
        <taxon>Actinomycetes</taxon>
        <taxon>Kitasatosporales</taxon>
        <taxon>Streptomycetaceae</taxon>
        <taxon>Kitasatospora</taxon>
    </lineage>
</organism>